<name>A0A6M3XUE8_9ZZZZ</name>
<sequence>MPWIEIIGSLLVQVARIAIEFGGEDGKGLARGVKDLLSDSDFPALRRVAREIGDEAKARLPRRSSPR</sequence>
<proteinExistence type="predicted"/>
<evidence type="ECO:0000313" key="1">
    <source>
        <dbReference type="EMBL" id="QJI01621.1"/>
    </source>
</evidence>
<organism evidence="1">
    <name type="scientific">viral metagenome</name>
    <dbReference type="NCBI Taxonomy" id="1070528"/>
    <lineage>
        <taxon>unclassified sequences</taxon>
        <taxon>metagenomes</taxon>
        <taxon>organismal metagenomes</taxon>
    </lineage>
</organism>
<gene>
    <name evidence="1" type="ORF">TM448B02664_0009</name>
</gene>
<protein>
    <submittedName>
        <fullName evidence="1">Uncharacterized protein</fullName>
    </submittedName>
</protein>
<dbReference type="AlphaFoldDB" id="A0A6M3XUE8"/>
<accession>A0A6M3XUE8</accession>
<dbReference type="EMBL" id="MT144937">
    <property type="protein sequence ID" value="QJI01621.1"/>
    <property type="molecule type" value="Genomic_DNA"/>
</dbReference>
<reference evidence="1" key="1">
    <citation type="submission" date="2020-03" db="EMBL/GenBank/DDBJ databases">
        <title>The deep terrestrial virosphere.</title>
        <authorList>
            <person name="Holmfeldt K."/>
            <person name="Nilsson E."/>
            <person name="Simone D."/>
            <person name="Lopez-Fernandez M."/>
            <person name="Wu X."/>
            <person name="de Brujin I."/>
            <person name="Lundin D."/>
            <person name="Andersson A."/>
            <person name="Bertilsson S."/>
            <person name="Dopson M."/>
        </authorList>
    </citation>
    <scope>NUCLEOTIDE SEQUENCE</scope>
    <source>
        <strain evidence="1">TM448B02664</strain>
    </source>
</reference>